<evidence type="ECO:0000259" key="2">
    <source>
        <dbReference type="Pfam" id="PF03107"/>
    </source>
</evidence>
<name>R0H055_9BRAS</name>
<dbReference type="PANTHER" id="PTHR32410">
    <property type="entry name" value="CYSTEINE/HISTIDINE-RICH C1 DOMAIN FAMILY PROTEIN"/>
    <property type="match status" value="1"/>
</dbReference>
<dbReference type="SUPFAM" id="SSF57889">
    <property type="entry name" value="Cysteine-rich domain"/>
    <property type="match status" value="2"/>
</dbReference>
<reference evidence="4" key="1">
    <citation type="journal article" date="2013" name="Nat. Genet.">
        <title>The Capsella rubella genome and the genomic consequences of rapid mating system evolution.</title>
        <authorList>
            <person name="Slotte T."/>
            <person name="Hazzouri K.M."/>
            <person name="Agren J.A."/>
            <person name="Koenig D."/>
            <person name="Maumus F."/>
            <person name="Guo Y.L."/>
            <person name="Steige K."/>
            <person name="Platts A.E."/>
            <person name="Escobar J.S."/>
            <person name="Newman L.K."/>
            <person name="Wang W."/>
            <person name="Mandakova T."/>
            <person name="Vello E."/>
            <person name="Smith L.M."/>
            <person name="Henz S.R."/>
            <person name="Steffen J."/>
            <person name="Takuno S."/>
            <person name="Brandvain Y."/>
            <person name="Coop G."/>
            <person name="Andolfatto P."/>
            <person name="Hu T.T."/>
            <person name="Blanchette M."/>
            <person name="Clark R.M."/>
            <person name="Quesneville H."/>
            <person name="Nordborg M."/>
            <person name="Gaut B.S."/>
            <person name="Lysak M.A."/>
            <person name="Jenkins J."/>
            <person name="Grimwood J."/>
            <person name="Chapman J."/>
            <person name="Prochnik S."/>
            <person name="Shu S."/>
            <person name="Rokhsar D."/>
            <person name="Schmutz J."/>
            <person name="Weigel D."/>
            <person name="Wright S.I."/>
        </authorList>
    </citation>
    <scope>NUCLEOTIDE SEQUENCE [LARGE SCALE GENOMIC DNA]</scope>
    <source>
        <strain evidence="4">cv. Monte Gargano</strain>
    </source>
</reference>
<keyword evidence="1" id="KW-0677">Repeat</keyword>
<dbReference type="AlphaFoldDB" id="R0H055"/>
<protein>
    <recommendedName>
        <fullName evidence="2">DC1 domain-containing protein</fullName>
    </recommendedName>
</protein>
<sequence length="389" mass="44138">ASSDKPLFLCPFPQILKGDSDSLMSPVNSSPKYVISTTSCTGKWYEDHSVFVLFWCNNREFDINGGCDICGYSKFDCLLAQSLNSYLITSHPDDHPINTEHSLQVSIFVDGFDNTECINFERKTLNLVYYCTKCKAIMHTVCVMKPIPFLVEQPKTHDHPLTIFPRQASLTCNFEECYCGVCRQSIDCEYGAYTCDKCGEYAVHSKCALGKHVWDGRDLEGVLEKDYTTNDVESFERTSEGVILHFLHDHHLQLQGSILYDDNKICEACVLPIFKGSYYSCMKCAFVLHDICAKAHRIIQHIDSGYSQGYFYCRFEVCGRNLKDTQSNVLYWCSDCCTSYHIECLLGEDPYVKPGQFFEANGTEIQILSKSYGCRPLCGICKNPCQGKI</sequence>
<keyword evidence="4" id="KW-1185">Reference proteome</keyword>
<proteinExistence type="predicted"/>
<dbReference type="Pfam" id="PF03107">
    <property type="entry name" value="C1_2"/>
    <property type="match status" value="2"/>
</dbReference>
<evidence type="ECO:0000313" key="4">
    <source>
        <dbReference type="Proteomes" id="UP000029121"/>
    </source>
</evidence>
<dbReference type="InterPro" id="IPR053192">
    <property type="entry name" value="Vacuole_Formation_Reg"/>
</dbReference>
<dbReference type="InterPro" id="IPR046349">
    <property type="entry name" value="C1-like_sf"/>
</dbReference>
<evidence type="ECO:0000256" key="1">
    <source>
        <dbReference type="ARBA" id="ARBA00022737"/>
    </source>
</evidence>
<dbReference type="PANTHER" id="PTHR32410:SF181">
    <property type="entry name" value="CYSTEINE_HISTIDINE-RICH C1 DOMAIN FAMILY PROTEIN"/>
    <property type="match status" value="1"/>
</dbReference>
<dbReference type="EMBL" id="KB870810">
    <property type="protein sequence ID" value="EOA22589.1"/>
    <property type="molecule type" value="Genomic_DNA"/>
</dbReference>
<gene>
    <name evidence="3" type="ORF">CARUB_v10003252mg</name>
</gene>
<evidence type="ECO:0000313" key="3">
    <source>
        <dbReference type="EMBL" id="EOA22589.1"/>
    </source>
</evidence>
<feature type="non-terminal residue" evidence="3">
    <location>
        <position position="1"/>
    </location>
</feature>
<feature type="domain" description="DC1" evidence="2">
    <location>
        <begin position="246"/>
        <end position="293"/>
    </location>
</feature>
<feature type="domain" description="DC1" evidence="2">
    <location>
        <begin position="155"/>
        <end position="208"/>
    </location>
</feature>
<dbReference type="Proteomes" id="UP000029121">
    <property type="component" value="Unassembled WGS sequence"/>
</dbReference>
<dbReference type="InterPro" id="IPR004146">
    <property type="entry name" value="DC1"/>
</dbReference>
<organism evidence="3 4">
    <name type="scientific">Capsella rubella</name>
    <dbReference type="NCBI Taxonomy" id="81985"/>
    <lineage>
        <taxon>Eukaryota</taxon>
        <taxon>Viridiplantae</taxon>
        <taxon>Streptophyta</taxon>
        <taxon>Embryophyta</taxon>
        <taxon>Tracheophyta</taxon>
        <taxon>Spermatophyta</taxon>
        <taxon>Magnoliopsida</taxon>
        <taxon>eudicotyledons</taxon>
        <taxon>Gunneridae</taxon>
        <taxon>Pentapetalae</taxon>
        <taxon>rosids</taxon>
        <taxon>malvids</taxon>
        <taxon>Brassicales</taxon>
        <taxon>Brassicaceae</taxon>
        <taxon>Camelineae</taxon>
        <taxon>Capsella</taxon>
    </lineage>
</organism>
<accession>R0H055</accession>